<accession>A0A2D2D004</accession>
<gene>
    <name evidence="2" type="ORF">CQW49_10595</name>
</gene>
<dbReference type="AlphaFoldDB" id="A0A2D2D004"/>
<keyword evidence="1" id="KW-0175">Coiled coil</keyword>
<evidence type="ECO:0000313" key="2">
    <source>
        <dbReference type="EMBL" id="ATQ68274.1"/>
    </source>
</evidence>
<evidence type="ECO:0000256" key="1">
    <source>
        <dbReference type="SAM" id="Coils"/>
    </source>
</evidence>
<keyword evidence="3" id="KW-1185">Reference proteome</keyword>
<dbReference type="RefSeq" id="WP_003609985.1">
    <property type="nucleotide sequence ID" value="NZ_ADVE02000001.1"/>
</dbReference>
<feature type="coiled-coil region" evidence="1">
    <location>
        <begin position="70"/>
        <end position="111"/>
    </location>
</feature>
<proteinExistence type="predicted"/>
<sequence length="217" mass="24839">MEKRAETRTSQPDADYDKLGRDALIALLRSAIQQRDEVISKYEAMAYQVNESTHEIDDAQLEARREARLAEKNERHAQEEEALVRQLQSLLDEERRKNAALAEDFARFREKMAKTPVEDPWGHLGRDLGQIGDDGVAWMRAKIPPDSQMLPWFDRTVEGSKKAGLLACQWGARAYDWAKPRAIELYQWGKPRAIEGYKWARGEIEKRMGKGQGTSGP</sequence>
<name>A0A2D2D004_METT3</name>
<dbReference type="EMBL" id="CP023737">
    <property type="protein sequence ID" value="ATQ68274.1"/>
    <property type="molecule type" value="Genomic_DNA"/>
</dbReference>
<protein>
    <submittedName>
        <fullName evidence="2">Uncharacterized protein</fullName>
    </submittedName>
</protein>
<dbReference type="Proteomes" id="UP000230709">
    <property type="component" value="Chromosome"/>
</dbReference>
<dbReference type="KEGG" id="mtw:CQW49_10595"/>
<organism evidence="2 3">
    <name type="scientific">Methylosinus trichosporium (strain ATCC 35070 / NCIMB 11131 / UNIQEM 75 / OB3b)</name>
    <dbReference type="NCBI Taxonomy" id="595536"/>
    <lineage>
        <taxon>Bacteria</taxon>
        <taxon>Pseudomonadati</taxon>
        <taxon>Pseudomonadota</taxon>
        <taxon>Alphaproteobacteria</taxon>
        <taxon>Hyphomicrobiales</taxon>
        <taxon>Methylocystaceae</taxon>
        <taxon>Methylosinus</taxon>
    </lineage>
</organism>
<evidence type="ECO:0000313" key="3">
    <source>
        <dbReference type="Proteomes" id="UP000230709"/>
    </source>
</evidence>
<reference evidence="3" key="1">
    <citation type="submission" date="2017-10" db="EMBL/GenBank/DDBJ databases">
        <title>Completed PacBio SMRT sequence of Methylosinus trichosporium OB3b reveals presence of a third large plasmid.</title>
        <authorList>
            <person name="Charles T.C."/>
            <person name="Lynch M.D.J."/>
            <person name="Heil J.R."/>
            <person name="Cheng J."/>
        </authorList>
    </citation>
    <scope>NUCLEOTIDE SEQUENCE [LARGE SCALE GENOMIC DNA]</scope>
    <source>
        <strain evidence="3">OB3b</strain>
    </source>
</reference>